<reference evidence="1" key="1">
    <citation type="submission" date="2021-02" db="EMBL/GenBank/DDBJ databases">
        <authorList>
            <person name="Dougan E. K."/>
            <person name="Rhodes N."/>
            <person name="Thang M."/>
            <person name="Chan C."/>
        </authorList>
    </citation>
    <scope>NUCLEOTIDE SEQUENCE</scope>
</reference>
<organism evidence="1 2">
    <name type="scientific">Symbiodinium natans</name>
    <dbReference type="NCBI Taxonomy" id="878477"/>
    <lineage>
        <taxon>Eukaryota</taxon>
        <taxon>Sar</taxon>
        <taxon>Alveolata</taxon>
        <taxon>Dinophyceae</taxon>
        <taxon>Suessiales</taxon>
        <taxon>Symbiodiniaceae</taxon>
        <taxon>Symbiodinium</taxon>
    </lineage>
</organism>
<keyword evidence="2" id="KW-1185">Reference proteome</keyword>
<dbReference type="EMBL" id="CAJNDS010000158">
    <property type="protein sequence ID" value="CAE6971672.1"/>
    <property type="molecule type" value="Genomic_DNA"/>
</dbReference>
<dbReference type="Proteomes" id="UP000604046">
    <property type="component" value="Unassembled WGS sequence"/>
</dbReference>
<comment type="caution">
    <text evidence="1">The sequence shown here is derived from an EMBL/GenBank/DDBJ whole genome shotgun (WGS) entry which is preliminary data.</text>
</comment>
<sequence length="200" mass="23441">MASDRQVLRAAQNKVSGDWLEINFHLPGTIWQLKCKIASTLPDRSLDNADTGVILWKVLVGRPEEEIEEIQDLQEEITLGHRYLFVLRLREKLDVWLDMKQCSLSRRGYEGNAPDYEFSYVVHHEDLPVLQTFDDFADAVFKQMETEGYYLRHTEDETNCLVRFNLDRCEFEPKRALVSFSGRDQVQEIVVYCDGESFWL</sequence>
<name>A0A812I428_9DINO</name>
<dbReference type="AlphaFoldDB" id="A0A812I428"/>
<protein>
    <submittedName>
        <fullName evidence="1">Uncharacterized protein</fullName>
    </submittedName>
</protein>
<evidence type="ECO:0000313" key="2">
    <source>
        <dbReference type="Proteomes" id="UP000604046"/>
    </source>
</evidence>
<accession>A0A812I428</accession>
<gene>
    <name evidence="1" type="ORF">SNAT2548_LOCUS2621</name>
</gene>
<proteinExistence type="predicted"/>
<evidence type="ECO:0000313" key="1">
    <source>
        <dbReference type="EMBL" id="CAE6971672.1"/>
    </source>
</evidence>